<organism evidence="2 3">
    <name type="scientific">Caenorhabditis angaria</name>
    <dbReference type="NCBI Taxonomy" id="860376"/>
    <lineage>
        <taxon>Eukaryota</taxon>
        <taxon>Metazoa</taxon>
        <taxon>Ecdysozoa</taxon>
        <taxon>Nematoda</taxon>
        <taxon>Chromadorea</taxon>
        <taxon>Rhabditida</taxon>
        <taxon>Rhabditina</taxon>
        <taxon>Rhabditomorpha</taxon>
        <taxon>Rhabditoidea</taxon>
        <taxon>Rhabditidae</taxon>
        <taxon>Peloderinae</taxon>
        <taxon>Caenorhabditis</taxon>
    </lineage>
</organism>
<dbReference type="Pfam" id="PF09066">
    <property type="entry name" value="B2-adapt-app_C"/>
    <property type="match status" value="1"/>
</dbReference>
<dbReference type="Gene3D" id="3.30.310.10">
    <property type="entry name" value="TATA-Binding Protein"/>
    <property type="match status" value="1"/>
</dbReference>
<dbReference type="OrthoDB" id="10254310at2759"/>
<reference evidence="2" key="1">
    <citation type="submission" date="2022-11" db="EMBL/GenBank/DDBJ databases">
        <authorList>
            <person name="Kikuchi T."/>
        </authorList>
    </citation>
    <scope>NUCLEOTIDE SEQUENCE</scope>
    <source>
        <strain evidence="2">PS1010</strain>
    </source>
</reference>
<keyword evidence="3" id="KW-1185">Reference proteome</keyword>
<dbReference type="Proteomes" id="UP001152747">
    <property type="component" value="Unassembled WGS sequence"/>
</dbReference>
<dbReference type="SUPFAM" id="SSF55711">
    <property type="entry name" value="Subdomain of clathrin and coatomer appendage domain"/>
    <property type="match status" value="1"/>
</dbReference>
<evidence type="ECO:0000259" key="1">
    <source>
        <dbReference type="SMART" id="SM01020"/>
    </source>
</evidence>
<comment type="caution">
    <text evidence="2">The sequence shown here is derived from an EMBL/GenBank/DDBJ whole genome shotgun (WGS) entry which is preliminary data.</text>
</comment>
<dbReference type="SMART" id="SM01020">
    <property type="entry name" value="B2-adapt-app_C"/>
    <property type="match status" value="1"/>
</dbReference>
<dbReference type="EMBL" id="CANHGI010000003">
    <property type="protein sequence ID" value="CAI5444668.1"/>
    <property type="molecule type" value="Genomic_DNA"/>
</dbReference>
<dbReference type="InterPro" id="IPR009028">
    <property type="entry name" value="Coatomer/calthrin_app_sub_C"/>
</dbReference>
<dbReference type="InterPro" id="IPR012295">
    <property type="entry name" value="TBP_dom_sf"/>
</dbReference>
<protein>
    <recommendedName>
        <fullName evidence="1">Beta-adaptin appendage C-terminal subdomain domain-containing protein</fullName>
    </recommendedName>
</protein>
<dbReference type="GO" id="GO:0016192">
    <property type="term" value="P:vesicle-mediated transport"/>
    <property type="evidence" value="ECO:0007669"/>
    <property type="project" value="InterPro"/>
</dbReference>
<dbReference type="GO" id="GO:0006886">
    <property type="term" value="P:intracellular protein transport"/>
    <property type="evidence" value="ECO:0007669"/>
    <property type="project" value="InterPro"/>
</dbReference>
<dbReference type="InterPro" id="IPR015151">
    <property type="entry name" value="B-adaptin_app_sub_C"/>
</dbReference>
<proteinExistence type="predicted"/>
<evidence type="ECO:0000313" key="2">
    <source>
        <dbReference type="EMBL" id="CAI5444668.1"/>
    </source>
</evidence>
<feature type="domain" description="Beta-adaptin appendage C-terminal subdomain" evidence="1">
    <location>
        <begin position="1"/>
        <end position="106"/>
    </location>
</feature>
<dbReference type="GO" id="GO:0030131">
    <property type="term" value="C:clathrin adaptor complex"/>
    <property type="evidence" value="ECO:0007669"/>
    <property type="project" value="InterPro"/>
</dbReference>
<dbReference type="AlphaFoldDB" id="A0A9P1MZP7"/>
<gene>
    <name evidence="2" type="ORF">CAMP_LOCUS7305</name>
</gene>
<accession>A0A9P1MZP7</accession>
<sequence>MEKREFLEEWKSIPEQNEQQFTLQNLNNLNADGICNKLQNNNIFTVARRQVDNQQLLYHSVKYTNNLSVLSELKVNSTNTSITLSLKSKNVMAIANINDVFQVILNN</sequence>
<name>A0A9P1MZP7_9PELO</name>
<evidence type="ECO:0000313" key="3">
    <source>
        <dbReference type="Proteomes" id="UP001152747"/>
    </source>
</evidence>
<dbReference type="FunFam" id="3.30.310.10:FF:000026">
    <property type="entry name" value="AP complex subunit beta"/>
    <property type="match status" value="1"/>
</dbReference>